<dbReference type="Proteomes" id="UP000521748">
    <property type="component" value="Unassembled WGS sequence"/>
</dbReference>
<dbReference type="CDD" id="cd07064">
    <property type="entry name" value="AlkD_like_1"/>
    <property type="match status" value="1"/>
</dbReference>
<dbReference type="EMBL" id="JACBYQ010000001">
    <property type="protein sequence ID" value="NYE94551.1"/>
    <property type="molecule type" value="Genomic_DNA"/>
</dbReference>
<dbReference type="InterPro" id="IPR016024">
    <property type="entry name" value="ARM-type_fold"/>
</dbReference>
<gene>
    <name evidence="1" type="ORF">FHU41_000772</name>
</gene>
<proteinExistence type="predicted"/>
<comment type="caution">
    <text evidence="1">The sequence shown here is derived from an EMBL/GenBank/DDBJ whole genome shotgun (WGS) entry which is preliminary data.</text>
</comment>
<evidence type="ECO:0000313" key="2">
    <source>
        <dbReference type="Proteomes" id="UP000521748"/>
    </source>
</evidence>
<dbReference type="RefSeq" id="WP_179388299.1">
    <property type="nucleotide sequence ID" value="NZ_JACBYQ010000001.1"/>
</dbReference>
<dbReference type="InterPro" id="IPR014825">
    <property type="entry name" value="DNA_alkylation"/>
</dbReference>
<dbReference type="AlphaFoldDB" id="A0A7Y9S6E0"/>
<dbReference type="Pfam" id="PF08713">
    <property type="entry name" value="DNA_alkylation"/>
    <property type="match status" value="1"/>
</dbReference>
<dbReference type="PANTHER" id="PTHR34070:SF1">
    <property type="entry name" value="DNA ALKYLATION REPAIR PROTEIN"/>
    <property type="match status" value="1"/>
</dbReference>
<dbReference type="SUPFAM" id="SSF48371">
    <property type="entry name" value="ARM repeat"/>
    <property type="match status" value="1"/>
</dbReference>
<sequence>MPNQKLIEHIRRGLRESQDPERALKMQAYMKSSMPYLGVPMPVVRKFTTTAARSFPFSGEASLLNTATVLWREAEFREERYVAMALTGLKATRANLIFLPLYCEMVSTGAWWDHVDEVAHRIKDLLQAHPSTMKPLILTWSEDEDFWFRRLSIISQLQAKAGTDVELLTQVIEPNMPDSEFFIRKAIGWALREYAKTDPEWVKEFVAVRETQLSPLSRREALKHLS</sequence>
<protein>
    <submittedName>
        <fullName evidence="1">3-methyladenine DNA glycosylase AlkD</fullName>
    </submittedName>
</protein>
<evidence type="ECO:0000313" key="1">
    <source>
        <dbReference type="EMBL" id="NYE94551.1"/>
    </source>
</evidence>
<accession>A0A7Y9S6E0</accession>
<keyword evidence="2" id="KW-1185">Reference proteome</keyword>
<organism evidence="1 2">
    <name type="scientific">Psychromicrobium silvestre</name>
    <dbReference type="NCBI Taxonomy" id="1645614"/>
    <lineage>
        <taxon>Bacteria</taxon>
        <taxon>Bacillati</taxon>
        <taxon>Actinomycetota</taxon>
        <taxon>Actinomycetes</taxon>
        <taxon>Micrococcales</taxon>
        <taxon>Micrococcaceae</taxon>
        <taxon>Psychromicrobium</taxon>
    </lineage>
</organism>
<name>A0A7Y9S6E0_9MICC</name>
<reference evidence="1 2" key="1">
    <citation type="submission" date="2020-07" db="EMBL/GenBank/DDBJ databases">
        <title>Sequencing the genomes of 1000 actinobacteria strains.</title>
        <authorList>
            <person name="Klenk H.-P."/>
        </authorList>
    </citation>
    <scope>NUCLEOTIDE SEQUENCE [LARGE SCALE GENOMIC DNA]</scope>
    <source>
        <strain evidence="1 2">DSM 102047</strain>
    </source>
</reference>
<dbReference type="PANTHER" id="PTHR34070">
    <property type="entry name" value="ARMADILLO-TYPE FOLD"/>
    <property type="match status" value="1"/>
</dbReference>
<dbReference type="Gene3D" id="1.25.10.90">
    <property type="match status" value="1"/>
</dbReference>